<organism evidence="1">
    <name type="scientific">Arundo donax</name>
    <name type="common">Giant reed</name>
    <name type="synonym">Donax arundinaceus</name>
    <dbReference type="NCBI Taxonomy" id="35708"/>
    <lineage>
        <taxon>Eukaryota</taxon>
        <taxon>Viridiplantae</taxon>
        <taxon>Streptophyta</taxon>
        <taxon>Embryophyta</taxon>
        <taxon>Tracheophyta</taxon>
        <taxon>Spermatophyta</taxon>
        <taxon>Magnoliopsida</taxon>
        <taxon>Liliopsida</taxon>
        <taxon>Poales</taxon>
        <taxon>Poaceae</taxon>
        <taxon>PACMAD clade</taxon>
        <taxon>Arundinoideae</taxon>
        <taxon>Arundineae</taxon>
        <taxon>Arundo</taxon>
    </lineage>
</organism>
<evidence type="ECO:0000313" key="1">
    <source>
        <dbReference type="EMBL" id="JAD49895.1"/>
    </source>
</evidence>
<name>A0A0A9ALR2_ARUDO</name>
<dbReference type="AlphaFoldDB" id="A0A0A9ALR2"/>
<reference evidence="1" key="2">
    <citation type="journal article" date="2015" name="Data Brief">
        <title>Shoot transcriptome of the giant reed, Arundo donax.</title>
        <authorList>
            <person name="Barrero R.A."/>
            <person name="Guerrero F.D."/>
            <person name="Moolhuijzen P."/>
            <person name="Goolsby J.A."/>
            <person name="Tidwell J."/>
            <person name="Bellgard S.E."/>
            <person name="Bellgard M.I."/>
        </authorList>
    </citation>
    <scope>NUCLEOTIDE SEQUENCE</scope>
    <source>
        <tissue evidence="1">Shoot tissue taken approximately 20 cm above the soil surface</tissue>
    </source>
</reference>
<proteinExistence type="predicted"/>
<accession>A0A0A9ALR2</accession>
<protein>
    <submittedName>
        <fullName evidence="1">Uncharacterized protein</fullName>
    </submittedName>
</protein>
<dbReference type="EMBL" id="GBRH01248000">
    <property type="protein sequence ID" value="JAD49895.1"/>
    <property type="molecule type" value="Transcribed_RNA"/>
</dbReference>
<reference evidence="1" key="1">
    <citation type="submission" date="2014-09" db="EMBL/GenBank/DDBJ databases">
        <authorList>
            <person name="Magalhaes I.L.F."/>
            <person name="Oliveira U."/>
            <person name="Santos F.R."/>
            <person name="Vidigal T.H.D.A."/>
            <person name="Brescovit A.D."/>
            <person name="Santos A.J."/>
        </authorList>
    </citation>
    <scope>NUCLEOTIDE SEQUENCE</scope>
    <source>
        <tissue evidence="1">Shoot tissue taken approximately 20 cm above the soil surface</tissue>
    </source>
</reference>
<sequence>MTLRIGYFFFFFYSYSSPRYVVQLFRFLVMLCISKWPFLYSTYLDAS</sequence>